<feature type="transmembrane region" description="Helical" evidence="1">
    <location>
        <begin position="77"/>
        <end position="96"/>
    </location>
</feature>
<feature type="transmembrane region" description="Helical" evidence="1">
    <location>
        <begin position="155"/>
        <end position="176"/>
    </location>
</feature>
<dbReference type="InterPro" id="IPR037185">
    <property type="entry name" value="EmrE-like"/>
</dbReference>
<dbReference type="RefSeq" id="WP_126157027.1">
    <property type="nucleotide sequence ID" value="NZ_RQXW01000002.1"/>
</dbReference>
<feature type="transmembrane region" description="Helical" evidence="1">
    <location>
        <begin position="131"/>
        <end position="149"/>
    </location>
</feature>
<comment type="caution">
    <text evidence="3">The sequence shown here is derived from an EMBL/GenBank/DDBJ whole genome shotgun (WGS) entry which is preliminary data.</text>
</comment>
<dbReference type="InterPro" id="IPR000620">
    <property type="entry name" value="EamA_dom"/>
</dbReference>
<evidence type="ECO:0000313" key="4">
    <source>
        <dbReference type="Proteomes" id="UP000283087"/>
    </source>
</evidence>
<feature type="transmembrane region" description="Helical" evidence="1">
    <location>
        <begin position="102"/>
        <end position="122"/>
    </location>
</feature>
<dbReference type="Proteomes" id="UP000283087">
    <property type="component" value="Unassembled WGS sequence"/>
</dbReference>
<reference evidence="3 4" key="1">
    <citation type="submission" date="2018-11" db="EMBL/GenBank/DDBJ databases">
        <title>The draft genome sequence of Amphritea opalescens ANRC-JH13T.</title>
        <authorList>
            <person name="Fang Z."/>
            <person name="Zhang Y."/>
            <person name="Han X."/>
        </authorList>
    </citation>
    <scope>NUCLEOTIDE SEQUENCE [LARGE SCALE GENOMIC DNA]</scope>
    <source>
        <strain evidence="3 4">ANRC-JH13</strain>
    </source>
</reference>
<keyword evidence="1" id="KW-0812">Transmembrane</keyword>
<feature type="transmembrane region" description="Helical" evidence="1">
    <location>
        <begin position="218"/>
        <end position="235"/>
    </location>
</feature>
<feature type="domain" description="EamA" evidence="2">
    <location>
        <begin position="10"/>
        <end position="144"/>
    </location>
</feature>
<evidence type="ECO:0000259" key="2">
    <source>
        <dbReference type="Pfam" id="PF00892"/>
    </source>
</evidence>
<feature type="domain" description="EamA" evidence="2">
    <location>
        <begin position="158"/>
        <end position="264"/>
    </location>
</feature>
<dbReference type="AlphaFoldDB" id="A0A430KU94"/>
<keyword evidence="4" id="KW-1185">Reference proteome</keyword>
<feature type="transmembrane region" description="Helical" evidence="1">
    <location>
        <begin position="188"/>
        <end position="206"/>
    </location>
</feature>
<feature type="transmembrane region" description="Helical" evidence="1">
    <location>
        <begin position="35"/>
        <end position="56"/>
    </location>
</feature>
<keyword evidence="1" id="KW-0472">Membrane</keyword>
<feature type="transmembrane region" description="Helical" evidence="1">
    <location>
        <begin position="283"/>
        <end position="301"/>
    </location>
</feature>
<protein>
    <submittedName>
        <fullName evidence="3">DMT family transporter</fullName>
    </submittedName>
</protein>
<keyword evidence="1" id="KW-1133">Transmembrane helix</keyword>
<dbReference type="SUPFAM" id="SSF103481">
    <property type="entry name" value="Multidrug resistance efflux transporter EmrE"/>
    <property type="match status" value="1"/>
</dbReference>
<proteinExistence type="predicted"/>
<feature type="transmembrane region" description="Helical" evidence="1">
    <location>
        <begin position="247"/>
        <end position="271"/>
    </location>
</feature>
<dbReference type="EMBL" id="RQXW01000002">
    <property type="protein sequence ID" value="RTE67060.1"/>
    <property type="molecule type" value="Genomic_DNA"/>
</dbReference>
<dbReference type="PANTHER" id="PTHR22911">
    <property type="entry name" value="ACYL-MALONYL CONDENSING ENZYME-RELATED"/>
    <property type="match status" value="1"/>
</dbReference>
<dbReference type="PANTHER" id="PTHR22911:SF134">
    <property type="entry name" value="DMT FAMILY TRANSPORTER"/>
    <property type="match status" value="1"/>
</dbReference>
<accession>A0A430KU94</accession>
<evidence type="ECO:0000313" key="3">
    <source>
        <dbReference type="EMBL" id="RTE67060.1"/>
    </source>
</evidence>
<gene>
    <name evidence="3" type="ORF">EH243_02275</name>
</gene>
<organism evidence="3 4">
    <name type="scientific">Amphritea opalescens</name>
    <dbReference type="NCBI Taxonomy" id="2490544"/>
    <lineage>
        <taxon>Bacteria</taxon>
        <taxon>Pseudomonadati</taxon>
        <taxon>Pseudomonadota</taxon>
        <taxon>Gammaproteobacteria</taxon>
        <taxon>Oceanospirillales</taxon>
        <taxon>Oceanospirillaceae</taxon>
        <taxon>Amphritea</taxon>
    </lineage>
</organism>
<dbReference type="GO" id="GO:0016020">
    <property type="term" value="C:membrane"/>
    <property type="evidence" value="ECO:0007669"/>
    <property type="project" value="InterPro"/>
</dbReference>
<dbReference type="OrthoDB" id="8479066at2"/>
<name>A0A430KU94_9GAMM</name>
<feature type="transmembrane region" description="Helical" evidence="1">
    <location>
        <begin position="7"/>
        <end position="29"/>
    </location>
</feature>
<dbReference type="Pfam" id="PF00892">
    <property type="entry name" value="EamA"/>
    <property type="match status" value="2"/>
</dbReference>
<sequence length="326" mass="36514">MTLDRSRFLYGLFFCCITLMFWGMLPIALKLSTGFIDPITLTWLRFTFAGAVMFLWQFNRGKLSEFRHLSKTHIASLLIAGTMLIVNYTFMVWGLSYLHPGAAQLSFQLAPLFLTLGGWWFLKERVFWQHWVCFALMASGMLLFFHPAIESSTGLTGIGFLIIQVSALGWTAYALIQKSLFKVLSPSNILLSIYLYALIIMLPFAHPSSLLELNSQDYWVALFCCVNTLVAYGAFAQAMRYWQTVQVSACVAMTPVVTFILSEVCVAYGLFSEVIFSAEADQLSLLGMALVIAAAITVQLLSPMLTRRHQSTLEQASVLKAPLTND</sequence>
<evidence type="ECO:0000256" key="1">
    <source>
        <dbReference type="SAM" id="Phobius"/>
    </source>
</evidence>